<reference evidence="1 2" key="1">
    <citation type="journal article" date="2019" name="Nat. Ecol. Evol.">
        <title>Megaphylogeny resolves global patterns of mushroom evolution.</title>
        <authorList>
            <person name="Varga T."/>
            <person name="Krizsan K."/>
            <person name="Foldi C."/>
            <person name="Dima B."/>
            <person name="Sanchez-Garcia M."/>
            <person name="Sanchez-Ramirez S."/>
            <person name="Szollosi G.J."/>
            <person name="Szarkandi J.G."/>
            <person name="Papp V."/>
            <person name="Albert L."/>
            <person name="Andreopoulos W."/>
            <person name="Angelini C."/>
            <person name="Antonin V."/>
            <person name="Barry K.W."/>
            <person name="Bougher N.L."/>
            <person name="Buchanan P."/>
            <person name="Buyck B."/>
            <person name="Bense V."/>
            <person name="Catcheside P."/>
            <person name="Chovatia M."/>
            <person name="Cooper J."/>
            <person name="Damon W."/>
            <person name="Desjardin D."/>
            <person name="Finy P."/>
            <person name="Geml J."/>
            <person name="Haridas S."/>
            <person name="Hughes K."/>
            <person name="Justo A."/>
            <person name="Karasinski D."/>
            <person name="Kautmanova I."/>
            <person name="Kiss B."/>
            <person name="Kocsube S."/>
            <person name="Kotiranta H."/>
            <person name="LaButti K.M."/>
            <person name="Lechner B.E."/>
            <person name="Liimatainen K."/>
            <person name="Lipzen A."/>
            <person name="Lukacs Z."/>
            <person name="Mihaltcheva S."/>
            <person name="Morgado L.N."/>
            <person name="Niskanen T."/>
            <person name="Noordeloos M.E."/>
            <person name="Ohm R.A."/>
            <person name="Ortiz-Santana B."/>
            <person name="Ovrebo C."/>
            <person name="Racz N."/>
            <person name="Riley R."/>
            <person name="Savchenko A."/>
            <person name="Shiryaev A."/>
            <person name="Soop K."/>
            <person name="Spirin V."/>
            <person name="Szebenyi C."/>
            <person name="Tomsovsky M."/>
            <person name="Tulloss R.E."/>
            <person name="Uehling J."/>
            <person name="Grigoriev I.V."/>
            <person name="Vagvolgyi C."/>
            <person name="Papp T."/>
            <person name="Martin F.M."/>
            <person name="Miettinen O."/>
            <person name="Hibbett D.S."/>
            <person name="Nagy L.G."/>
        </authorList>
    </citation>
    <scope>NUCLEOTIDE SEQUENCE [LARGE SCALE GENOMIC DNA]</scope>
    <source>
        <strain evidence="1 2">NL-1719</strain>
    </source>
</reference>
<gene>
    <name evidence="1" type="ORF">BDN72DRAFT_882447</name>
</gene>
<evidence type="ECO:0000313" key="1">
    <source>
        <dbReference type="EMBL" id="TFK62771.1"/>
    </source>
</evidence>
<sequence>MYIKEHWNDSETRKPPVQVWVSFHYRLLLKDISPREIPDFQNARELVTVIRDASRAFDHAFQRASNSHGDISVHNIAIREHRDKVVAGVIIDWDLPSKSHRDRIGTLAFVPANFNIGPPVQMREDHVESFYHVMSYLASVFLQHNTNTSSLAQFICVTFLHQVIPNRMKDNFVASGCPAVAAFNPRISDILKTMAYVLTARHAPAEMPPLFTSQMQDGEGDLFVTAVQGVYRQKLQLQVE</sequence>
<evidence type="ECO:0000313" key="2">
    <source>
        <dbReference type="Proteomes" id="UP000308600"/>
    </source>
</evidence>
<proteinExistence type="predicted"/>
<accession>A0ACD3AB64</accession>
<protein>
    <submittedName>
        <fullName evidence="1">Uncharacterized protein</fullName>
    </submittedName>
</protein>
<keyword evidence="2" id="KW-1185">Reference proteome</keyword>
<name>A0ACD3AB64_9AGAR</name>
<dbReference type="EMBL" id="ML208561">
    <property type="protein sequence ID" value="TFK62771.1"/>
    <property type="molecule type" value="Genomic_DNA"/>
</dbReference>
<organism evidence="1 2">
    <name type="scientific">Pluteus cervinus</name>
    <dbReference type="NCBI Taxonomy" id="181527"/>
    <lineage>
        <taxon>Eukaryota</taxon>
        <taxon>Fungi</taxon>
        <taxon>Dikarya</taxon>
        <taxon>Basidiomycota</taxon>
        <taxon>Agaricomycotina</taxon>
        <taxon>Agaricomycetes</taxon>
        <taxon>Agaricomycetidae</taxon>
        <taxon>Agaricales</taxon>
        <taxon>Pluteineae</taxon>
        <taxon>Pluteaceae</taxon>
        <taxon>Pluteus</taxon>
    </lineage>
</organism>
<dbReference type="Proteomes" id="UP000308600">
    <property type="component" value="Unassembled WGS sequence"/>
</dbReference>